<evidence type="ECO:0000313" key="3">
    <source>
        <dbReference type="Proteomes" id="UP001273166"/>
    </source>
</evidence>
<dbReference type="AlphaFoldDB" id="A0AAJ0LYM2"/>
<dbReference type="GO" id="GO:0019171">
    <property type="term" value="F:(3R)-hydroxyacyl-[acyl-carrier-protein] dehydratase activity"/>
    <property type="evidence" value="ECO:0007669"/>
    <property type="project" value="TreeGrafter"/>
</dbReference>
<protein>
    <recommendedName>
        <fullName evidence="4">MaoC-like domain-containing protein</fullName>
    </recommendedName>
</protein>
<sequence length="300" mass="33605">MVYFPLQLSPSRLMPDGTDPAHWPGGPFQRRMWAGGEVVFRPGWARAMRVDGRRAVCVESVGARPVLRQDDKVFVEVRRRYGVGERDEANGCGRERMSDEEIARKIVDGDGDGAVIEEVRRLVFLKRRREGQEDKAVVAKRAVKASAIPEFVFPLKPDATLLFHFSALTYNAHAIHLDPDYCRSQEGYKGLLVHGPLSMVLMLSALRGCLARLQSQAQKPRPTAARKSSAPGEEEQPWKTPYIKSLNYRNLAPLYVNEEMRVCLRRTKAEGDGLQWDVWVEGPDGGLAVKGHAVTTDVVQ</sequence>
<comment type="caution">
    <text evidence="2">The sequence shown here is derived from an EMBL/GenBank/DDBJ whole genome shotgun (WGS) entry which is preliminary data.</text>
</comment>
<dbReference type="Gene3D" id="3.10.129.10">
    <property type="entry name" value="Hotdog Thioesterase"/>
    <property type="match status" value="1"/>
</dbReference>
<evidence type="ECO:0000256" key="1">
    <source>
        <dbReference type="SAM" id="MobiDB-lite"/>
    </source>
</evidence>
<keyword evidence="3" id="KW-1185">Reference proteome</keyword>
<feature type="region of interest" description="Disordered" evidence="1">
    <location>
        <begin position="217"/>
        <end position="237"/>
    </location>
</feature>
<reference evidence="2" key="1">
    <citation type="journal article" date="2023" name="Mol. Phylogenet. Evol.">
        <title>Genome-scale phylogeny and comparative genomics of the fungal order Sordariales.</title>
        <authorList>
            <person name="Hensen N."/>
            <person name="Bonometti L."/>
            <person name="Westerberg I."/>
            <person name="Brannstrom I.O."/>
            <person name="Guillou S."/>
            <person name="Cros-Aarteil S."/>
            <person name="Calhoun S."/>
            <person name="Haridas S."/>
            <person name="Kuo A."/>
            <person name="Mondo S."/>
            <person name="Pangilinan J."/>
            <person name="Riley R."/>
            <person name="LaButti K."/>
            <person name="Andreopoulos B."/>
            <person name="Lipzen A."/>
            <person name="Chen C."/>
            <person name="Yan M."/>
            <person name="Daum C."/>
            <person name="Ng V."/>
            <person name="Clum A."/>
            <person name="Steindorff A."/>
            <person name="Ohm R.A."/>
            <person name="Martin F."/>
            <person name="Silar P."/>
            <person name="Natvig D.O."/>
            <person name="Lalanne C."/>
            <person name="Gautier V."/>
            <person name="Ament-Velasquez S.L."/>
            <person name="Kruys A."/>
            <person name="Hutchinson M.I."/>
            <person name="Powell A.J."/>
            <person name="Barry K."/>
            <person name="Miller A.N."/>
            <person name="Grigoriev I.V."/>
            <person name="Debuchy R."/>
            <person name="Gladieux P."/>
            <person name="Hiltunen Thoren M."/>
            <person name="Johannesson H."/>
        </authorList>
    </citation>
    <scope>NUCLEOTIDE SEQUENCE</scope>
    <source>
        <strain evidence="2">CBS 333.67</strain>
    </source>
</reference>
<proteinExistence type="predicted"/>
<dbReference type="PANTHER" id="PTHR28152">
    <property type="entry name" value="HYDROXYACYL-THIOESTER DEHYDRATASE TYPE 2, MITOCHONDRIAL"/>
    <property type="match status" value="1"/>
</dbReference>
<dbReference type="InterPro" id="IPR029069">
    <property type="entry name" value="HotDog_dom_sf"/>
</dbReference>
<dbReference type="PANTHER" id="PTHR28152:SF1">
    <property type="entry name" value="HYDROXYACYL-THIOESTER DEHYDRATASE TYPE 2, MITOCHONDRIAL"/>
    <property type="match status" value="1"/>
</dbReference>
<name>A0AAJ0LYM2_9PEZI</name>
<dbReference type="InterPro" id="IPR052741">
    <property type="entry name" value="Mitochondrial_HTD2"/>
</dbReference>
<dbReference type="GO" id="GO:0005739">
    <property type="term" value="C:mitochondrion"/>
    <property type="evidence" value="ECO:0007669"/>
    <property type="project" value="TreeGrafter"/>
</dbReference>
<evidence type="ECO:0008006" key="4">
    <source>
        <dbReference type="Google" id="ProtNLM"/>
    </source>
</evidence>
<organism evidence="2 3">
    <name type="scientific">Chaetomium strumarium</name>
    <dbReference type="NCBI Taxonomy" id="1170767"/>
    <lineage>
        <taxon>Eukaryota</taxon>
        <taxon>Fungi</taxon>
        <taxon>Dikarya</taxon>
        <taxon>Ascomycota</taxon>
        <taxon>Pezizomycotina</taxon>
        <taxon>Sordariomycetes</taxon>
        <taxon>Sordariomycetidae</taxon>
        <taxon>Sordariales</taxon>
        <taxon>Chaetomiaceae</taxon>
        <taxon>Chaetomium</taxon>
    </lineage>
</organism>
<reference evidence="2" key="2">
    <citation type="submission" date="2023-06" db="EMBL/GenBank/DDBJ databases">
        <authorList>
            <consortium name="Lawrence Berkeley National Laboratory"/>
            <person name="Mondo S.J."/>
            <person name="Hensen N."/>
            <person name="Bonometti L."/>
            <person name="Westerberg I."/>
            <person name="Brannstrom I.O."/>
            <person name="Guillou S."/>
            <person name="Cros-Aarteil S."/>
            <person name="Calhoun S."/>
            <person name="Haridas S."/>
            <person name="Kuo A."/>
            <person name="Pangilinan J."/>
            <person name="Riley R."/>
            <person name="Labutti K."/>
            <person name="Andreopoulos B."/>
            <person name="Lipzen A."/>
            <person name="Chen C."/>
            <person name="Yanf M."/>
            <person name="Daum C."/>
            <person name="Ng V."/>
            <person name="Clum A."/>
            <person name="Steindorff A."/>
            <person name="Ohm R."/>
            <person name="Martin F."/>
            <person name="Silar P."/>
            <person name="Natvig D."/>
            <person name="Lalanne C."/>
            <person name="Gautier V."/>
            <person name="Ament-Velasquez S.L."/>
            <person name="Kruys A."/>
            <person name="Hutchinson M.I."/>
            <person name="Powell A.J."/>
            <person name="Barry K."/>
            <person name="Miller A.N."/>
            <person name="Grigoriev I.V."/>
            <person name="Debuchy R."/>
            <person name="Gladieux P."/>
            <person name="Thoren M.H."/>
            <person name="Johannesson H."/>
        </authorList>
    </citation>
    <scope>NUCLEOTIDE SEQUENCE</scope>
    <source>
        <strain evidence="2">CBS 333.67</strain>
    </source>
</reference>
<dbReference type="GeneID" id="87882713"/>
<evidence type="ECO:0000313" key="2">
    <source>
        <dbReference type="EMBL" id="KAK3302494.1"/>
    </source>
</evidence>
<gene>
    <name evidence="2" type="ORF">B0T15DRAFT_307613</name>
</gene>
<dbReference type="EMBL" id="JAUDZG010000007">
    <property type="protein sequence ID" value="KAK3302494.1"/>
    <property type="molecule type" value="Genomic_DNA"/>
</dbReference>
<dbReference type="Proteomes" id="UP001273166">
    <property type="component" value="Unassembled WGS sequence"/>
</dbReference>
<dbReference type="SUPFAM" id="SSF54637">
    <property type="entry name" value="Thioesterase/thiol ester dehydrase-isomerase"/>
    <property type="match status" value="1"/>
</dbReference>
<accession>A0AAJ0LYM2</accession>
<dbReference type="RefSeq" id="XP_062718274.1">
    <property type="nucleotide sequence ID" value="XM_062863884.1"/>
</dbReference>